<feature type="transmembrane region" description="Helical" evidence="7">
    <location>
        <begin position="21"/>
        <end position="41"/>
    </location>
</feature>
<evidence type="ECO:0000259" key="8">
    <source>
        <dbReference type="Pfam" id="PF06271"/>
    </source>
</evidence>
<protein>
    <submittedName>
        <fullName evidence="9">RDD family protein</fullName>
    </submittedName>
</protein>
<feature type="transmembrane region" description="Helical" evidence="7">
    <location>
        <begin position="121"/>
        <end position="139"/>
    </location>
</feature>
<evidence type="ECO:0000256" key="5">
    <source>
        <dbReference type="ARBA" id="ARBA00023136"/>
    </source>
</evidence>
<feature type="compositionally biased region" description="Polar residues" evidence="6">
    <location>
        <begin position="201"/>
        <end position="211"/>
    </location>
</feature>
<name>A0ABS6DB97_9FIRM</name>
<dbReference type="PANTHER" id="PTHR36115">
    <property type="entry name" value="PROLINE-RICH ANTIGEN HOMOLOG-RELATED"/>
    <property type="match status" value="1"/>
</dbReference>
<feature type="region of interest" description="Disordered" evidence="6">
    <location>
        <begin position="183"/>
        <end position="211"/>
    </location>
</feature>
<dbReference type="Pfam" id="PF06271">
    <property type="entry name" value="RDD"/>
    <property type="match status" value="1"/>
</dbReference>
<evidence type="ECO:0000256" key="6">
    <source>
        <dbReference type="SAM" id="MobiDB-lite"/>
    </source>
</evidence>
<comment type="subcellular location">
    <subcellularLocation>
        <location evidence="1">Cell membrane</location>
        <topology evidence="1">Multi-pass membrane protein</topology>
    </subcellularLocation>
</comment>
<dbReference type="RefSeq" id="WP_168866541.1">
    <property type="nucleotide sequence ID" value="NZ_JABACJ020000045.1"/>
</dbReference>
<gene>
    <name evidence="9" type="ORF">HGO97_023345</name>
</gene>
<keyword evidence="2" id="KW-1003">Cell membrane</keyword>
<evidence type="ECO:0000313" key="10">
    <source>
        <dbReference type="Proteomes" id="UP000723714"/>
    </source>
</evidence>
<comment type="caution">
    <text evidence="9">The sequence shown here is derived from an EMBL/GenBank/DDBJ whole genome shotgun (WGS) entry which is preliminary data.</text>
</comment>
<dbReference type="EMBL" id="JABACJ020000045">
    <property type="protein sequence ID" value="MBU3878736.1"/>
    <property type="molecule type" value="Genomic_DNA"/>
</dbReference>
<feature type="transmembrane region" description="Helical" evidence="7">
    <location>
        <begin position="71"/>
        <end position="89"/>
    </location>
</feature>
<organism evidence="9 10">
    <name type="scientific">Faecalicatena faecalis</name>
    <dbReference type="NCBI Taxonomy" id="2726362"/>
    <lineage>
        <taxon>Bacteria</taxon>
        <taxon>Bacillati</taxon>
        <taxon>Bacillota</taxon>
        <taxon>Clostridia</taxon>
        <taxon>Lachnospirales</taxon>
        <taxon>Lachnospiraceae</taxon>
        <taxon>Faecalicatena</taxon>
    </lineage>
</organism>
<reference evidence="9 10" key="1">
    <citation type="submission" date="2021-06" db="EMBL/GenBank/DDBJ databases">
        <title>Faecalicatena sp. nov. isolated from porcine feces.</title>
        <authorList>
            <person name="Oh B.S."/>
            <person name="Lee J.H."/>
        </authorList>
    </citation>
    <scope>NUCLEOTIDE SEQUENCE [LARGE SCALE GENOMIC DNA]</scope>
    <source>
        <strain evidence="9 10">AGMB00832</strain>
    </source>
</reference>
<sequence length="211" mass="23878">MQNSFDNLQKSPSADITYAGFWVRLGAYAIDSIIVFVGLLIVRFTMWTVTSLLGDTFLGGNILFHYTLKDILLYAAQVLYFILCTYFTGTTLGKRAMNLRVISANDQKKLTFLNILYRETIGRFLSGFIFGIGYILIGIDKEKRGLHDILCDTRVIYGKKIKVYPVYQRPVQPYAPVQPIYYGTSGNPQAKDQPTAPVQEPNDSNNFDSKE</sequence>
<dbReference type="InterPro" id="IPR010432">
    <property type="entry name" value="RDD"/>
</dbReference>
<keyword evidence="3 7" id="KW-0812">Transmembrane</keyword>
<evidence type="ECO:0000256" key="1">
    <source>
        <dbReference type="ARBA" id="ARBA00004651"/>
    </source>
</evidence>
<evidence type="ECO:0000313" key="9">
    <source>
        <dbReference type="EMBL" id="MBU3878736.1"/>
    </source>
</evidence>
<accession>A0ABS6DB97</accession>
<evidence type="ECO:0000256" key="7">
    <source>
        <dbReference type="SAM" id="Phobius"/>
    </source>
</evidence>
<proteinExistence type="predicted"/>
<evidence type="ECO:0000256" key="3">
    <source>
        <dbReference type="ARBA" id="ARBA00022692"/>
    </source>
</evidence>
<keyword evidence="5 7" id="KW-0472">Membrane</keyword>
<dbReference type="InterPro" id="IPR051791">
    <property type="entry name" value="Pra-immunoreactive"/>
</dbReference>
<keyword evidence="10" id="KW-1185">Reference proteome</keyword>
<keyword evidence="4 7" id="KW-1133">Transmembrane helix</keyword>
<feature type="domain" description="RDD" evidence="8">
    <location>
        <begin position="18"/>
        <end position="151"/>
    </location>
</feature>
<dbReference type="PANTHER" id="PTHR36115:SF9">
    <property type="entry name" value="LMO1584 PROTEIN"/>
    <property type="match status" value="1"/>
</dbReference>
<evidence type="ECO:0000256" key="4">
    <source>
        <dbReference type="ARBA" id="ARBA00022989"/>
    </source>
</evidence>
<evidence type="ECO:0000256" key="2">
    <source>
        <dbReference type="ARBA" id="ARBA00022475"/>
    </source>
</evidence>
<dbReference type="Proteomes" id="UP000723714">
    <property type="component" value="Unassembled WGS sequence"/>
</dbReference>